<accession>A0A3N2H5R0</accession>
<dbReference type="InterPro" id="IPR053140">
    <property type="entry name" value="GDSL_Rv0518-like"/>
</dbReference>
<dbReference type="GeneID" id="301847938"/>
<dbReference type="SUPFAM" id="SSF52266">
    <property type="entry name" value="SGNH hydrolase"/>
    <property type="match status" value="1"/>
</dbReference>
<evidence type="ECO:0000313" key="3">
    <source>
        <dbReference type="Proteomes" id="UP000274843"/>
    </source>
</evidence>
<dbReference type="InterPro" id="IPR013830">
    <property type="entry name" value="SGNH_hydro"/>
</dbReference>
<dbReference type="CDD" id="cd01832">
    <property type="entry name" value="SGNH_hydrolase_like_1"/>
    <property type="match status" value="1"/>
</dbReference>
<keyword evidence="3" id="KW-1185">Reference proteome</keyword>
<sequence>MPAIRMTVLGDSFVEGRGDPAPGGGWAGWVPRFAGALGLPAAAVRNLGTHGATTADVLEHQLPRALAPKPPLIGVVCGVNDLVSAYEPDAFRANLRSLFGALRGFDTTVFTANYPDIPGNLPVPGGFRRLLRDRFAAANAVLAEVTRETRTLCLDLAGRPEWNGPGLWSPDGLHPSPEGHRAFADAVADLVTEATGLTTAA</sequence>
<dbReference type="AlphaFoldDB" id="A0A3N2H5R0"/>
<dbReference type="InterPro" id="IPR036514">
    <property type="entry name" value="SGNH_hydro_sf"/>
</dbReference>
<dbReference type="RefSeq" id="WP_123686247.1">
    <property type="nucleotide sequence ID" value="NZ_RKHY01000001.1"/>
</dbReference>
<dbReference type="Proteomes" id="UP000274843">
    <property type="component" value="Unassembled WGS sequence"/>
</dbReference>
<dbReference type="Gene3D" id="3.40.50.1110">
    <property type="entry name" value="SGNH hydrolase"/>
    <property type="match status" value="1"/>
</dbReference>
<proteinExistence type="predicted"/>
<evidence type="ECO:0000313" key="2">
    <source>
        <dbReference type="EMBL" id="ROS44247.1"/>
    </source>
</evidence>
<reference evidence="2 3" key="1">
    <citation type="submission" date="2018-11" db="EMBL/GenBank/DDBJ databases">
        <title>Sequencing the genomes of 1000 actinobacteria strains.</title>
        <authorList>
            <person name="Klenk H.-P."/>
        </authorList>
    </citation>
    <scope>NUCLEOTIDE SEQUENCE [LARGE SCALE GENOMIC DNA]</scope>
    <source>
        <strain evidence="2 3">DSM 44348</strain>
    </source>
</reference>
<comment type="caution">
    <text evidence="2">The sequence shown here is derived from an EMBL/GenBank/DDBJ whole genome shotgun (WGS) entry which is preliminary data.</text>
</comment>
<name>A0A3N2H5R0_9PSEU</name>
<dbReference type="PANTHER" id="PTHR43784:SF2">
    <property type="entry name" value="GDSL-LIKE LIPASE_ACYLHYDROLASE, PUTATIVE (AFU_ORTHOLOGUE AFUA_2G00820)-RELATED"/>
    <property type="match status" value="1"/>
</dbReference>
<dbReference type="Pfam" id="PF13472">
    <property type="entry name" value="Lipase_GDSL_2"/>
    <property type="match status" value="1"/>
</dbReference>
<dbReference type="PANTHER" id="PTHR43784">
    <property type="entry name" value="GDSL-LIKE LIPASE/ACYLHYDROLASE, PUTATIVE (AFU_ORTHOLOGUE AFUA_2G00820)-RELATED"/>
    <property type="match status" value="1"/>
</dbReference>
<evidence type="ECO:0000259" key="1">
    <source>
        <dbReference type="Pfam" id="PF13472"/>
    </source>
</evidence>
<feature type="domain" description="SGNH hydrolase-type esterase" evidence="1">
    <location>
        <begin position="8"/>
        <end position="182"/>
    </location>
</feature>
<organism evidence="2 3">
    <name type="scientific">Amycolatopsis thermoflava</name>
    <dbReference type="NCBI Taxonomy" id="84480"/>
    <lineage>
        <taxon>Bacteria</taxon>
        <taxon>Bacillati</taxon>
        <taxon>Actinomycetota</taxon>
        <taxon>Actinomycetes</taxon>
        <taxon>Pseudonocardiales</taxon>
        <taxon>Pseudonocardiaceae</taxon>
        <taxon>Amycolatopsis</taxon>
        <taxon>Amycolatopsis methanolica group</taxon>
    </lineage>
</organism>
<gene>
    <name evidence="2" type="ORF">EDD35_6682</name>
</gene>
<protein>
    <submittedName>
        <fullName evidence="2">Lysophospholipase L1-like esterase</fullName>
    </submittedName>
</protein>
<dbReference type="EMBL" id="RKHY01000001">
    <property type="protein sequence ID" value="ROS44247.1"/>
    <property type="molecule type" value="Genomic_DNA"/>
</dbReference>